<proteinExistence type="predicted"/>
<organism evidence="1 2">
    <name type="scientific">Streptococcus sanguinis</name>
    <dbReference type="NCBI Taxonomy" id="1305"/>
    <lineage>
        <taxon>Bacteria</taxon>
        <taxon>Bacillati</taxon>
        <taxon>Bacillota</taxon>
        <taxon>Bacilli</taxon>
        <taxon>Lactobacillales</taxon>
        <taxon>Streptococcaceae</taxon>
        <taxon>Streptococcus</taxon>
    </lineage>
</organism>
<dbReference type="RefSeq" id="WP_072074114.1">
    <property type="nucleotide sequence ID" value="NZ_CDMW01000001.1"/>
</dbReference>
<protein>
    <submittedName>
        <fullName evidence="1">Putative type VII secretion effector</fullName>
    </submittedName>
</protein>
<evidence type="ECO:0000313" key="1">
    <source>
        <dbReference type="EMBL" id="CEL90517.1"/>
    </source>
</evidence>
<reference evidence="1 2" key="1">
    <citation type="submission" date="2015-01" db="EMBL/GenBank/DDBJ databases">
        <authorList>
            <person name="Pelicic Vladimir"/>
        </authorList>
    </citation>
    <scope>NUCLEOTIDE SEQUENCE [LARGE SCALE GENOMIC DNA]</scope>
    <source>
        <strain evidence="1 2">2908</strain>
    </source>
</reference>
<dbReference type="EMBL" id="CDMW01000001">
    <property type="protein sequence ID" value="CEL90517.1"/>
    <property type="molecule type" value="Genomic_DNA"/>
</dbReference>
<dbReference type="Proteomes" id="UP000183504">
    <property type="component" value="Unassembled WGS sequence"/>
</dbReference>
<dbReference type="AlphaFoldDB" id="A0A0B7GL02"/>
<dbReference type="InterPro" id="IPR021477">
    <property type="entry name" value="TVIIS_effector_SACOL2603_fam"/>
</dbReference>
<dbReference type="NCBIfam" id="TIGR04197">
    <property type="entry name" value="T7SS_SACOL2603"/>
    <property type="match status" value="1"/>
</dbReference>
<sequence length="97" mass="10356">MVEIKSDILIAQQLASALKAGGDTLASVSNASKDEKTKLLGNDSAHHAIDLSQSKAKDISEAIQSACTNIQSVAEQFQAVDEDSVGRFRLIEGQNRE</sequence>
<gene>
    <name evidence="1" type="ORF">SSV_1220</name>
</gene>
<accession>A0A0B7GL02</accession>
<evidence type="ECO:0000313" key="2">
    <source>
        <dbReference type="Proteomes" id="UP000183504"/>
    </source>
</evidence>
<name>A0A0B7GL02_STRSA</name>